<dbReference type="PROSITE" id="PS50158">
    <property type="entry name" value="ZF_CCHC"/>
    <property type="match status" value="2"/>
</dbReference>
<feature type="compositionally biased region" description="Polar residues" evidence="3">
    <location>
        <begin position="390"/>
        <end position="409"/>
    </location>
</feature>
<feature type="coiled-coil region" evidence="2">
    <location>
        <begin position="234"/>
        <end position="268"/>
    </location>
</feature>
<keyword evidence="1" id="KW-0863">Zinc-finger</keyword>
<dbReference type="Proteomes" id="UP001497472">
    <property type="component" value="Unassembled WGS sequence"/>
</dbReference>
<feature type="compositionally biased region" description="Basic and acidic residues" evidence="3">
    <location>
        <begin position="1"/>
        <end position="34"/>
    </location>
</feature>
<dbReference type="Pfam" id="PF00098">
    <property type="entry name" value="zf-CCHC"/>
    <property type="match status" value="1"/>
</dbReference>
<protein>
    <recommendedName>
        <fullName evidence="4">CCHC-type domain-containing protein</fullName>
    </recommendedName>
</protein>
<feature type="compositionally biased region" description="Basic residues" evidence="3">
    <location>
        <begin position="364"/>
        <end position="375"/>
    </location>
</feature>
<keyword evidence="1" id="KW-0862">Zinc</keyword>
<feature type="region of interest" description="Disordered" evidence="3">
    <location>
        <begin position="99"/>
        <end position="135"/>
    </location>
</feature>
<comment type="caution">
    <text evidence="5">The sequence shown here is derived from an EMBL/GenBank/DDBJ whole genome shotgun (WGS) entry which is preliminary data.</text>
</comment>
<reference evidence="5 6" key="1">
    <citation type="submission" date="2023-11" db="EMBL/GenBank/DDBJ databases">
        <authorList>
            <person name="Okamura Y."/>
        </authorList>
    </citation>
    <scope>NUCLEOTIDE SEQUENCE [LARGE SCALE GENOMIC DNA]</scope>
</reference>
<name>A0AAV1IW76_9NEOP</name>
<dbReference type="AlphaFoldDB" id="A0AAV1IW76"/>
<feature type="region of interest" description="Disordered" evidence="3">
    <location>
        <begin position="304"/>
        <end position="469"/>
    </location>
</feature>
<dbReference type="Gene3D" id="4.10.60.10">
    <property type="entry name" value="Zinc finger, CCHC-type"/>
    <property type="match status" value="1"/>
</dbReference>
<dbReference type="SMART" id="SM00343">
    <property type="entry name" value="ZnF_C2HC"/>
    <property type="match status" value="2"/>
</dbReference>
<dbReference type="InterPro" id="IPR001878">
    <property type="entry name" value="Znf_CCHC"/>
</dbReference>
<evidence type="ECO:0000256" key="2">
    <source>
        <dbReference type="SAM" id="Coils"/>
    </source>
</evidence>
<keyword evidence="6" id="KW-1185">Reference proteome</keyword>
<evidence type="ECO:0000313" key="6">
    <source>
        <dbReference type="Proteomes" id="UP001497472"/>
    </source>
</evidence>
<dbReference type="SUPFAM" id="SSF57756">
    <property type="entry name" value="Retrovirus zinc finger-like domains"/>
    <property type="match status" value="1"/>
</dbReference>
<organism evidence="5 6">
    <name type="scientific">Leptosia nina</name>
    <dbReference type="NCBI Taxonomy" id="320188"/>
    <lineage>
        <taxon>Eukaryota</taxon>
        <taxon>Metazoa</taxon>
        <taxon>Ecdysozoa</taxon>
        <taxon>Arthropoda</taxon>
        <taxon>Hexapoda</taxon>
        <taxon>Insecta</taxon>
        <taxon>Pterygota</taxon>
        <taxon>Neoptera</taxon>
        <taxon>Endopterygota</taxon>
        <taxon>Lepidoptera</taxon>
        <taxon>Glossata</taxon>
        <taxon>Ditrysia</taxon>
        <taxon>Papilionoidea</taxon>
        <taxon>Pieridae</taxon>
        <taxon>Pierinae</taxon>
        <taxon>Leptosia</taxon>
    </lineage>
</organism>
<accession>A0AAV1IW76</accession>
<feature type="domain" description="CCHC-type" evidence="4">
    <location>
        <begin position="659"/>
        <end position="672"/>
    </location>
</feature>
<evidence type="ECO:0000256" key="3">
    <source>
        <dbReference type="SAM" id="MobiDB-lite"/>
    </source>
</evidence>
<evidence type="ECO:0000313" key="5">
    <source>
        <dbReference type="EMBL" id="CAK1540865.1"/>
    </source>
</evidence>
<feature type="domain" description="CCHC-type" evidence="4">
    <location>
        <begin position="636"/>
        <end position="652"/>
    </location>
</feature>
<feature type="compositionally biased region" description="Low complexity" evidence="3">
    <location>
        <begin position="698"/>
        <end position="723"/>
    </location>
</feature>
<keyword evidence="2" id="KW-0175">Coiled coil</keyword>
<sequence length="732" mass="80143">MIMEPKNKQTDVKGKGVERCEREKTKKEERKELRVSLVRTPTPRPSSVVEDANRQMTDLALSDSDDGSMVSVPSCSSGRLFESVSTEFLDRDKSRFWETRKRSRLSEDDDSSTDTPSKAGKKRGRGRPPTTGEYIGLAEAKRAYLKAQREEMEAQAEAELLASAIEAKKTRSMSLEVPDMPGRELPIDIQERIEASIGLVEQVAQKSSNLKGTFVKVLKKAVAELKEDTAVLAQRTLSEETQALREDNARLRRQIGAMQKEMAELKALVQKGQSGQTSANNLEELESRMMQRVTDRINARIEGLEGRLNPEPSYRPALKGRLRDKLNKEADTEKRISRQEGFLKGKDTSAATAGETRKEDKRKEEKKKKKKSKSKGKGEDREVEEAPSVVASTSAPVLPSTSRAQTQDPASVPVQETWATVTRKGRKSAPKTSQAQAARTPQPPQTRETRESAQKKTAPKPRLKVPRSSAVVISVSKEAEGRGLTYPEVLREAKTKIDLADVGIESVKFRRAVTGAAILEIPGASSHPKAELLATKLKAIYVDEGIKVYTPVKLTDVRVTALDLAVTSEELRAALAKKGECPGDQIRVGAVVPDRTGRNAAWAQVPTTAAKKLVVGRFLVGWMEGVIKIAKPREMRCFRCLRTGHVAAKCPDEDRSQLCYRCSEAGHLAKTCTANSHCALCAKSGKKADHRLGGKKCSAPSKKGGKTKPATTAAGGTQPTGSTMETEEIVAD</sequence>
<gene>
    <name evidence="5" type="ORF">LNINA_LOCUS886</name>
</gene>
<feature type="compositionally biased region" description="Basic and acidic residues" evidence="3">
    <location>
        <begin position="321"/>
        <end position="347"/>
    </location>
</feature>
<proteinExistence type="predicted"/>
<keyword evidence="1" id="KW-0479">Metal-binding</keyword>
<evidence type="ECO:0000256" key="1">
    <source>
        <dbReference type="PROSITE-ProRule" id="PRU00047"/>
    </source>
</evidence>
<dbReference type="EMBL" id="CAVLEF010000002">
    <property type="protein sequence ID" value="CAK1540865.1"/>
    <property type="molecule type" value="Genomic_DNA"/>
</dbReference>
<dbReference type="GO" id="GO:0003676">
    <property type="term" value="F:nucleic acid binding"/>
    <property type="evidence" value="ECO:0007669"/>
    <property type="project" value="InterPro"/>
</dbReference>
<feature type="region of interest" description="Disordered" evidence="3">
    <location>
        <begin position="1"/>
        <end position="77"/>
    </location>
</feature>
<feature type="region of interest" description="Disordered" evidence="3">
    <location>
        <begin position="689"/>
        <end position="732"/>
    </location>
</feature>
<dbReference type="InterPro" id="IPR036875">
    <property type="entry name" value="Znf_CCHC_sf"/>
</dbReference>
<dbReference type="GO" id="GO:0008270">
    <property type="term" value="F:zinc ion binding"/>
    <property type="evidence" value="ECO:0007669"/>
    <property type="project" value="UniProtKB-KW"/>
</dbReference>
<evidence type="ECO:0000259" key="4">
    <source>
        <dbReference type="PROSITE" id="PS50158"/>
    </source>
</evidence>